<gene>
    <name evidence="2" type="ORF">AOQ84DRAFT_382026</name>
</gene>
<sequence length="175" mass="19742">MPSYQVIHDTLEKLKNTEEITIYYRPEDDTPDLQLTRSPTPTSDSDLEWETVDSAKTLYRSDSKLLITTASIDESSRNKYVEAWKNNTSKDKLNWSESTELGIQNEESEAFYGLLGRNFKRLGDFPTIPTFVFLGLTYGALRYIIDGINLTPEDFIHSVKDASGAQVYAGLGGLN</sequence>
<evidence type="ECO:0000313" key="2">
    <source>
        <dbReference type="EMBL" id="OCL03056.1"/>
    </source>
</evidence>
<evidence type="ECO:0000256" key="1">
    <source>
        <dbReference type="SAM" id="MobiDB-lite"/>
    </source>
</evidence>
<dbReference type="AlphaFoldDB" id="A0A8E2ER29"/>
<dbReference type="Proteomes" id="UP000250140">
    <property type="component" value="Unassembled WGS sequence"/>
</dbReference>
<feature type="compositionally biased region" description="Polar residues" evidence="1">
    <location>
        <begin position="33"/>
        <end position="44"/>
    </location>
</feature>
<reference evidence="2 3" key="1">
    <citation type="journal article" date="2016" name="Nat. Commun.">
        <title>Ectomycorrhizal ecology is imprinted in the genome of the dominant symbiotic fungus Cenococcum geophilum.</title>
        <authorList>
            <consortium name="DOE Joint Genome Institute"/>
            <person name="Peter M."/>
            <person name="Kohler A."/>
            <person name="Ohm R.A."/>
            <person name="Kuo A."/>
            <person name="Krutzmann J."/>
            <person name="Morin E."/>
            <person name="Arend M."/>
            <person name="Barry K.W."/>
            <person name="Binder M."/>
            <person name="Choi C."/>
            <person name="Clum A."/>
            <person name="Copeland A."/>
            <person name="Grisel N."/>
            <person name="Haridas S."/>
            <person name="Kipfer T."/>
            <person name="LaButti K."/>
            <person name="Lindquist E."/>
            <person name="Lipzen A."/>
            <person name="Maire R."/>
            <person name="Meier B."/>
            <person name="Mihaltcheva S."/>
            <person name="Molinier V."/>
            <person name="Murat C."/>
            <person name="Poggeler S."/>
            <person name="Quandt C.A."/>
            <person name="Sperisen C."/>
            <person name="Tritt A."/>
            <person name="Tisserant E."/>
            <person name="Crous P.W."/>
            <person name="Henrissat B."/>
            <person name="Nehls U."/>
            <person name="Egli S."/>
            <person name="Spatafora J.W."/>
            <person name="Grigoriev I.V."/>
            <person name="Martin F.M."/>
        </authorList>
    </citation>
    <scope>NUCLEOTIDE SEQUENCE [LARGE SCALE GENOMIC DNA]</scope>
    <source>
        <strain evidence="2 3">CBS 207.34</strain>
    </source>
</reference>
<keyword evidence="3" id="KW-1185">Reference proteome</keyword>
<proteinExistence type="predicted"/>
<protein>
    <submittedName>
        <fullName evidence="2">Uncharacterized protein</fullName>
    </submittedName>
</protein>
<name>A0A8E2ER29_9PEZI</name>
<organism evidence="2 3">
    <name type="scientific">Glonium stellatum</name>
    <dbReference type="NCBI Taxonomy" id="574774"/>
    <lineage>
        <taxon>Eukaryota</taxon>
        <taxon>Fungi</taxon>
        <taxon>Dikarya</taxon>
        <taxon>Ascomycota</taxon>
        <taxon>Pezizomycotina</taxon>
        <taxon>Dothideomycetes</taxon>
        <taxon>Pleosporomycetidae</taxon>
        <taxon>Gloniales</taxon>
        <taxon>Gloniaceae</taxon>
        <taxon>Glonium</taxon>
    </lineage>
</organism>
<accession>A0A8E2ER29</accession>
<feature type="region of interest" description="Disordered" evidence="1">
    <location>
        <begin position="26"/>
        <end position="47"/>
    </location>
</feature>
<dbReference type="EMBL" id="KV750822">
    <property type="protein sequence ID" value="OCL03056.1"/>
    <property type="molecule type" value="Genomic_DNA"/>
</dbReference>
<evidence type="ECO:0000313" key="3">
    <source>
        <dbReference type="Proteomes" id="UP000250140"/>
    </source>
</evidence>